<keyword evidence="2" id="KW-1185">Reference proteome</keyword>
<protein>
    <submittedName>
        <fullName evidence="1">Uncharacterized protein</fullName>
    </submittedName>
</protein>
<gene>
    <name evidence="1" type="ORF">N0V83_007271</name>
</gene>
<proteinExistence type="predicted"/>
<dbReference type="Proteomes" id="UP001140560">
    <property type="component" value="Unassembled WGS sequence"/>
</dbReference>
<accession>A0A9W8Y5Q6</accession>
<sequence length="132" mass="13598">MSVLSAIRLATMINELGGPAHELAVNKVNVFRSDALRLGELVQQIQVRRLVFAGGGVLAARGFRVGDDFAAVRVDELALVQVLLAAQTPPASGAAGPEDLDLDLPAELHVFVAAVGAAVALVVALVDGAPRV</sequence>
<comment type="caution">
    <text evidence="1">The sequence shown here is derived from an EMBL/GenBank/DDBJ whole genome shotgun (WGS) entry which is preliminary data.</text>
</comment>
<evidence type="ECO:0000313" key="2">
    <source>
        <dbReference type="Proteomes" id="UP001140560"/>
    </source>
</evidence>
<dbReference type="EMBL" id="JAPEUY010000012">
    <property type="protein sequence ID" value="KAJ4367686.1"/>
    <property type="molecule type" value="Genomic_DNA"/>
</dbReference>
<evidence type="ECO:0000313" key="1">
    <source>
        <dbReference type="EMBL" id="KAJ4367686.1"/>
    </source>
</evidence>
<dbReference type="AlphaFoldDB" id="A0A9W8Y5Q6"/>
<organism evidence="1 2">
    <name type="scientific">Neocucurbitaria cava</name>
    <dbReference type="NCBI Taxonomy" id="798079"/>
    <lineage>
        <taxon>Eukaryota</taxon>
        <taxon>Fungi</taxon>
        <taxon>Dikarya</taxon>
        <taxon>Ascomycota</taxon>
        <taxon>Pezizomycotina</taxon>
        <taxon>Dothideomycetes</taxon>
        <taxon>Pleosporomycetidae</taxon>
        <taxon>Pleosporales</taxon>
        <taxon>Pleosporineae</taxon>
        <taxon>Cucurbitariaceae</taxon>
        <taxon>Neocucurbitaria</taxon>
    </lineage>
</organism>
<name>A0A9W8Y5Q6_9PLEO</name>
<reference evidence="1" key="1">
    <citation type="submission" date="2022-10" db="EMBL/GenBank/DDBJ databases">
        <title>Tapping the CABI collections for fungal endophytes: first genome assemblies for Collariella, Neodidymelliopsis, Ascochyta clinopodiicola, Didymella pomorum, Didymosphaeria variabile, Neocosmospora piperis and Neocucurbitaria cava.</title>
        <authorList>
            <person name="Hill R."/>
        </authorList>
    </citation>
    <scope>NUCLEOTIDE SEQUENCE</scope>
    <source>
        <strain evidence="1">IMI 356814</strain>
    </source>
</reference>